<evidence type="ECO:0000256" key="11">
    <source>
        <dbReference type="ARBA" id="ARBA00031800"/>
    </source>
</evidence>
<feature type="binding site" evidence="12">
    <location>
        <begin position="40"/>
        <end position="45"/>
    </location>
    <ligand>
        <name>FAD</name>
        <dbReference type="ChEBI" id="CHEBI:57692"/>
    </ligand>
</feature>
<evidence type="ECO:0000256" key="4">
    <source>
        <dbReference type="ARBA" id="ARBA00020461"/>
    </source>
</evidence>
<comment type="cofactor">
    <cofactor evidence="1 12">
        <name>FAD</name>
        <dbReference type="ChEBI" id="CHEBI:57692"/>
    </cofactor>
</comment>
<dbReference type="Gene3D" id="3.50.50.60">
    <property type="entry name" value="FAD/NAD(P)-binding domain"/>
    <property type="match status" value="2"/>
</dbReference>
<evidence type="ECO:0000256" key="12">
    <source>
        <dbReference type="HAMAP-Rule" id="MF_00129"/>
    </source>
</evidence>
<evidence type="ECO:0000313" key="15">
    <source>
        <dbReference type="Proteomes" id="UP000002564"/>
    </source>
</evidence>
<dbReference type="HAMAP" id="MF_00129">
    <property type="entry name" value="MnmG_GidA"/>
    <property type="match status" value="1"/>
</dbReference>
<dbReference type="GO" id="GO:0030488">
    <property type="term" value="P:tRNA methylation"/>
    <property type="evidence" value="ECO:0007669"/>
    <property type="project" value="TreeGrafter"/>
</dbReference>
<comment type="function">
    <text evidence="2 12">NAD-binding protein involved in the addition of a carboxymethylaminomethyl (cmnm) group at the wobble position (U34) of certain tRNAs, forming tRNA-cmnm(5)s(2)U34.</text>
</comment>
<reference evidence="14 15" key="1">
    <citation type="journal article" date="2008" name="J. Bacteriol.">
        <title>Complete genome sequence of Neisseria gonorrhoeae NCCP11945.</title>
        <authorList>
            <person name="Chung G.T."/>
            <person name="Yoo J.S."/>
            <person name="Oh H.B."/>
            <person name="Lee Y.S."/>
            <person name="Cha S.H."/>
            <person name="Kim S.J."/>
            <person name="Yoo C.K."/>
        </authorList>
    </citation>
    <scope>NUCLEOTIDE SEQUENCE [LARGE SCALE GENOMIC DNA]</scope>
    <source>
        <strain evidence="14 15">NCCP11945</strain>
    </source>
</reference>
<dbReference type="Proteomes" id="UP000002564">
    <property type="component" value="Chromosome"/>
</dbReference>
<feature type="domain" description="tRNA uridine 5-carboxymethylaminomethyl modification enzyme C-terminal subdomain" evidence="13">
    <location>
        <begin position="574"/>
        <end position="645"/>
    </location>
</feature>
<accession>B4RR28</accession>
<dbReference type="FunFam" id="1.10.150.570:FF:000001">
    <property type="entry name" value="tRNA uridine 5-carboxymethylaminomethyl modification enzyme MnmG"/>
    <property type="match status" value="1"/>
</dbReference>
<dbReference type="AlphaFoldDB" id="B4RR28"/>
<dbReference type="Pfam" id="PF13932">
    <property type="entry name" value="SAM_GIDA_C"/>
    <property type="match status" value="1"/>
</dbReference>
<dbReference type="SMART" id="SM01228">
    <property type="entry name" value="GIDA_assoc_3"/>
    <property type="match status" value="1"/>
</dbReference>
<feature type="binding site" evidence="12">
    <location>
        <begin position="300"/>
        <end position="314"/>
    </location>
    <ligand>
        <name>NAD(+)</name>
        <dbReference type="ChEBI" id="CHEBI:57540"/>
    </ligand>
</feature>
<dbReference type="FunFam" id="3.50.50.60:FF:000010">
    <property type="entry name" value="tRNA uridine 5-carboxymethylaminomethyl modification enzyme MnmG"/>
    <property type="match status" value="1"/>
</dbReference>
<comment type="similarity">
    <text evidence="3 12">Belongs to the MnmG family.</text>
</comment>
<evidence type="ECO:0000256" key="1">
    <source>
        <dbReference type="ARBA" id="ARBA00001974"/>
    </source>
</evidence>
<dbReference type="InterPro" id="IPR002218">
    <property type="entry name" value="MnmG-rel"/>
</dbReference>
<sequence>MNPFRFSDGILLGMPSEKPIGNTHMTHMIYPKTYDVIVVGGGHAGTEAALAAARMGAQTLLLTHNIETLGQMSCNPSIGGIGKGHLVRELDALGGAMALATDKSGIQFRRLNASKGAAVRATRSQADRILYKASIREMLENQENLDLFQQAVEDVTLEGERISGVITAMGAEFKARAVVLTAGTFLSGKIHIGLENYEGGRAGDPAAKSLGGRLRELKLPQGRLKTGTPPRIDGRTIDFSQLTEQPGDTPVPVMSVRGNAEMHPRQVSCWITHTNTQTHDIIRSGFDRSPMFTGKIEGVGPRYCPSIEDKINRFADKDSHQIFLEPEGLTTHEYYPNGISTSLPFDIQIALVRSMKGLENAHILRPGYAIEYDYFDPRNLKASLETKTIEGLFFAGQINGTTGYEEAAAQGLLAGANAVQYVRGQDPLLLRREQAYLGVLVDDLITKGLNEPYRMFTSRAEYRLQLREDNADMRLTEDGYKIGLVGEAQWRMFNEKREAVEREIQRLKTTWYTPQKLAEDEQIRVFGQKLSREANLHDLLRRPNLDYAALMTLEGAIPSERLSAEVVEQVEIQVKYQGYIDRQNEEIDSRRDIETLKLPDGIDYGRVKGLSAEVQQKLNQHKPETVGQASRISGVTPAAVALLMVHLKRGFKDAK</sequence>
<dbReference type="EMBL" id="CP001050">
    <property type="protein sequence ID" value="ACF31086.1"/>
    <property type="molecule type" value="Genomic_DNA"/>
</dbReference>
<dbReference type="KEGG" id="ngk:NGK_2486"/>
<evidence type="ECO:0000313" key="14">
    <source>
        <dbReference type="EMBL" id="ACF31086.1"/>
    </source>
</evidence>
<proteinExistence type="inferred from homology"/>
<keyword evidence="5 12" id="KW-0963">Cytoplasm</keyword>
<dbReference type="FunFam" id="1.10.10.1800:FF:000001">
    <property type="entry name" value="tRNA uridine 5-carboxymethylaminomethyl modification enzyme MnmG"/>
    <property type="match status" value="1"/>
</dbReference>
<dbReference type="Gene3D" id="1.10.10.1800">
    <property type="entry name" value="tRNA uridine 5-carboxymethylaminomethyl modification enzyme MnmG/GidA"/>
    <property type="match status" value="1"/>
</dbReference>
<keyword evidence="7 12" id="KW-0819">tRNA processing</keyword>
<dbReference type="SUPFAM" id="SSF51905">
    <property type="entry name" value="FAD/NAD(P)-binding domain"/>
    <property type="match status" value="1"/>
</dbReference>
<dbReference type="InterPro" id="IPR036188">
    <property type="entry name" value="FAD/NAD-bd_sf"/>
</dbReference>
<dbReference type="InterPro" id="IPR040131">
    <property type="entry name" value="MnmG_N"/>
</dbReference>
<dbReference type="PROSITE" id="PS01281">
    <property type="entry name" value="GIDA_2"/>
    <property type="match status" value="1"/>
</dbReference>
<dbReference type="GO" id="GO:0005829">
    <property type="term" value="C:cytosol"/>
    <property type="evidence" value="ECO:0007669"/>
    <property type="project" value="TreeGrafter"/>
</dbReference>
<evidence type="ECO:0000256" key="5">
    <source>
        <dbReference type="ARBA" id="ARBA00022490"/>
    </source>
</evidence>
<dbReference type="Gene3D" id="1.10.150.570">
    <property type="entry name" value="GidA associated domain, C-terminal subdomain"/>
    <property type="match status" value="1"/>
</dbReference>
<dbReference type="PANTHER" id="PTHR11806">
    <property type="entry name" value="GLUCOSE INHIBITED DIVISION PROTEIN A"/>
    <property type="match status" value="1"/>
</dbReference>
<gene>
    <name evidence="12" type="primary">mnmG</name>
    <name evidence="12" type="synonym">gidA</name>
    <name evidence="14" type="ordered locus">NGK_2486</name>
</gene>
<dbReference type="PANTHER" id="PTHR11806:SF0">
    <property type="entry name" value="PROTEIN MTO1 HOMOLOG, MITOCHONDRIAL"/>
    <property type="match status" value="1"/>
</dbReference>
<dbReference type="GO" id="GO:0050660">
    <property type="term" value="F:flavin adenine dinucleotide binding"/>
    <property type="evidence" value="ECO:0007669"/>
    <property type="project" value="UniProtKB-UniRule"/>
</dbReference>
<name>B4RR28_NEIG2</name>
<dbReference type="InterPro" id="IPR044920">
    <property type="entry name" value="MnmG_C_subdom_sf"/>
</dbReference>
<dbReference type="PROSITE" id="PS01280">
    <property type="entry name" value="GIDA_1"/>
    <property type="match status" value="1"/>
</dbReference>
<dbReference type="Pfam" id="PF21680">
    <property type="entry name" value="GIDA_C_1st"/>
    <property type="match status" value="1"/>
</dbReference>
<dbReference type="FunFam" id="3.50.50.60:FF:000002">
    <property type="entry name" value="tRNA uridine 5-carboxymethylaminomethyl modification enzyme MnmG"/>
    <property type="match status" value="1"/>
</dbReference>
<evidence type="ECO:0000256" key="7">
    <source>
        <dbReference type="ARBA" id="ARBA00022694"/>
    </source>
</evidence>
<evidence type="ECO:0000256" key="8">
    <source>
        <dbReference type="ARBA" id="ARBA00022827"/>
    </source>
</evidence>
<dbReference type="Pfam" id="PF01134">
    <property type="entry name" value="GIDA"/>
    <property type="match status" value="1"/>
</dbReference>
<dbReference type="NCBIfam" id="TIGR00136">
    <property type="entry name" value="mnmG_gidA"/>
    <property type="match status" value="1"/>
</dbReference>
<comment type="subunit">
    <text evidence="10 12">Homodimer. Heterotetramer of two MnmE and two MnmG subunits.</text>
</comment>
<evidence type="ECO:0000256" key="9">
    <source>
        <dbReference type="ARBA" id="ARBA00023027"/>
    </source>
</evidence>
<dbReference type="HOGENOM" id="CLU_007831_2_2_4"/>
<evidence type="ECO:0000259" key="13">
    <source>
        <dbReference type="SMART" id="SM01228"/>
    </source>
</evidence>
<comment type="caution">
    <text evidence="12">Lacks conserved residue(s) required for the propagation of feature annotation.</text>
</comment>
<keyword evidence="9 12" id="KW-0520">NAD</keyword>
<organism evidence="14 15">
    <name type="scientific">Neisseria gonorrhoeae (strain NCCP11945)</name>
    <dbReference type="NCBI Taxonomy" id="521006"/>
    <lineage>
        <taxon>Bacteria</taxon>
        <taxon>Pseudomonadati</taxon>
        <taxon>Pseudomonadota</taxon>
        <taxon>Betaproteobacteria</taxon>
        <taxon>Neisseriales</taxon>
        <taxon>Neisseriaceae</taxon>
        <taxon>Neisseria</taxon>
    </lineage>
</organism>
<keyword evidence="8 12" id="KW-0274">FAD</keyword>
<dbReference type="InterPro" id="IPR020595">
    <property type="entry name" value="MnmG-rel_CS"/>
</dbReference>
<dbReference type="InterPro" id="IPR026904">
    <property type="entry name" value="MnmG_C"/>
</dbReference>
<evidence type="ECO:0000256" key="2">
    <source>
        <dbReference type="ARBA" id="ARBA00003717"/>
    </source>
</evidence>
<dbReference type="InterPro" id="IPR047001">
    <property type="entry name" value="MnmG_C_subdom"/>
</dbReference>
<dbReference type="GO" id="GO:0002098">
    <property type="term" value="P:tRNA wobble uridine modification"/>
    <property type="evidence" value="ECO:0007669"/>
    <property type="project" value="InterPro"/>
</dbReference>
<evidence type="ECO:0000256" key="3">
    <source>
        <dbReference type="ARBA" id="ARBA00007653"/>
    </source>
</evidence>
<comment type="subcellular location">
    <subcellularLocation>
        <location evidence="12">Cytoplasm</location>
    </subcellularLocation>
</comment>
<dbReference type="InterPro" id="IPR049312">
    <property type="entry name" value="GIDA_C_N"/>
</dbReference>
<keyword evidence="6 12" id="KW-0285">Flavoprotein</keyword>
<dbReference type="InterPro" id="IPR004416">
    <property type="entry name" value="MnmG"/>
</dbReference>
<evidence type="ECO:0000256" key="10">
    <source>
        <dbReference type="ARBA" id="ARBA00025948"/>
    </source>
</evidence>
<protein>
    <recommendedName>
        <fullName evidence="4 12">tRNA uridine 5-carboxymethylaminomethyl modification enzyme MnmG</fullName>
    </recommendedName>
    <alternativeName>
        <fullName evidence="11 12">Glucose-inhibited division protein A</fullName>
    </alternativeName>
</protein>
<evidence type="ECO:0000256" key="6">
    <source>
        <dbReference type="ARBA" id="ARBA00022630"/>
    </source>
</evidence>